<dbReference type="PANTHER" id="PTHR45947:SF3">
    <property type="entry name" value="SULFOQUINOVOSYL TRANSFERASE SQD2"/>
    <property type="match status" value="1"/>
</dbReference>
<dbReference type="PANTHER" id="PTHR45947">
    <property type="entry name" value="SULFOQUINOVOSYL TRANSFERASE SQD2"/>
    <property type="match status" value="1"/>
</dbReference>
<gene>
    <name evidence="5" type="ORF">D2E26_0852</name>
</gene>
<dbReference type="GO" id="GO:1901137">
    <property type="term" value="P:carbohydrate derivative biosynthetic process"/>
    <property type="evidence" value="ECO:0007669"/>
    <property type="project" value="UniProtKB-ARBA"/>
</dbReference>
<dbReference type="GO" id="GO:0016757">
    <property type="term" value="F:glycosyltransferase activity"/>
    <property type="evidence" value="ECO:0007669"/>
    <property type="project" value="UniProtKB-KW"/>
</dbReference>
<keyword evidence="1" id="KW-0328">Glycosyltransferase</keyword>
<dbReference type="Proteomes" id="UP000287609">
    <property type="component" value="Unassembled WGS sequence"/>
</dbReference>
<feature type="domain" description="Glycosyl transferase family 1" evidence="3">
    <location>
        <begin position="263"/>
        <end position="406"/>
    </location>
</feature>
<evidence type="ECO:0000313" key="5">
    <source>
        <dbReference type="EMBL" id="RSX54798.1"/>
    </source>
</evidence>
<name>A0A430FPP8_9BIFI</name>
<accession>A0A430FPP8</accession>
<evidence type="ECO:0000313" key="6">
    <source>
        <dbReference type="Proteomes" id="UP000287609"/>
    </source>
</evidence>
<organism evidence="5 6">
    <name type="scientific">Bifidobacterium dolichotidis</name>
    <dbReference type="NCBI Taxonomy" id="2306976"/>
    <lineage>
        <taxon>Bacteria</taxon>
        <taxon>Bacillati</taxon>
        <taxon>Actinomycetota</taxon>
        <taxon>Actinomycetes</taxon>
        <taxon>Bifidobacteriales</taxon>
        <taxon>Bifidobacteriaceae</taxon>
        <taxon>Bifidobacterium</taxon>
    </lineage>
</organism>
<dbReference type="InterPro" id="IPR028098">
    <property type="entry name" value="Glyco_trans_4-like_N"/>
</dbReference>
<dbReference type="InterPro" id="IPR050194">
    <property type="entry name" value="Glycosyltransferase_grp1"/>
</dbReference>
<dbReference type="AlphaFoldDB" id="A0A430FPP8"/>
<evidence type="ECO:0000256" key="2">
    <source>
        <dbReference type="ARBA" id="ARBA00022679"/>
    </source>
</evidence>
<dbReference type="SUPFAM" id="SSF53756">
    <property type="entry name" value="UDP-Glycosyltransferase/glycogen phosphorylase"/>
    <property type="match status" value="1"/>
</dbReference>
<evidence type="ECO:0000256" key="1">
    <source>
        <dbReference type="ARBA" id="ARBA00022676"/>
    </source>
</evidence>
<dbReference type="Pfam" id="PF00534">
    <property type="entry name" value="Glycos_transf_1"/>
    <property type="match status" value="1"/>
</dbReference>
<feature type="domain" description="Glycosyltransferase subfamily 4-like N-terminal" evidence="4">
    <location>
        <begin position="36"/>
        <end position="200"/>
    </location>
</feature>
<dbReference type="InterPro" id="IPR001296">
    <property type="entry name" value="Glyco_trans_1"/>
</dbReference>
<evidence type="ECO:0000259" key="3">
    <source>
        <dbReference type="Pfam" id="PF00534"/>
    </source>
</evidence>
<proteinExistence type="predicted"/>
<comment type="caution">
    <text evidence="5">The sequence shown here is derived from an EMBL/GenBank/DDBJ whole genome shotgun (WGS) entry which is preliminary data.</text>
</comment>
<protein>
    <submittedName>
        <fullName evidence="5">Glycosyl transferase</fullName>
    </submittedName>
</protein>
<evidence type="ECO:0000259" key="4">
    <source>
        <dbReference type="Pfam" id="PF13439"/>
    </source>
</evidence>
<reference evidence="5 6" key="1">
    <citation type="submission" date="2018-09" db="EMBL/GenBank/DDBJ databases">
        <title>Characterization of the phylogenetic diversity of five novel species belonging to the genus Bifidobacterium.</title>
        <authorList>
            <person name="Lugli G.A."/>
            <person name="Duranti S."/>
            <person name="Milani C."/>
        </authorList>
    </citation>
    <scope>NUCLEOTIDE SEQUENCE [LARGE SCALE GENOMIC DNA]</scope>
    <source>
        <strain evidence="5 6">2036B</strain>
    </source>
</reference>
<dbReference type="EMBL" id="QXGM01000002">
    <property type="protein sequence ID" value="RSX54798.1"/>
    <property type="molecule type" value="Genomic_DNA"/>
</dbReference>
<dbReference type="Pfam" id="PF13439">
    <property type="entry name" value="Glyco_transf_4"/>
    <property type="match status" value="1"/>
</dbReference>
<keyword evidence="6" id="KW-1185">Reference proteome</keyword>
<keyword evidence="2 5" id="KW-0808">Transferase</keyword>
<sequence length="442" mass="48353">MITMGIMTEVSQASAATNPRPLTIVLVLDAAGNRGNGTSNSALQWAAALKQQGHHVRLVGIGAPNYPAQENLIPFVSWIARKQQMHFAKPSDALFRRAFEGADVVHLYMPFSFCRHAMRVAQSMGIPVTAGYHVQPENITYSAGPLRHIPGIDSFIYRLFRHWIFDHVNAIHVPTQLGATLLRKHHYHEPIYVISNGYEPRFTPSVKPDFTALAAATAAQESDSAVPIPTPLSNELTNAMINTASLMAAQAAPEADLPWSPEHPMHIIASGRLTNEKNHTMLIEAIAQSRHADSIKLTIAGTGPLAKKLRKQAQTSLPIPAEIGFHKNSDMPALLRSGDILVHPSIADLESISVLEGMACGLVPIIADSPLSAAGQFSLDEHCSFPVDSVETLTERIDWWFEHPTQIAQWSGIYAAYTKEHYSVAESVKEFADMEYNVIASA</sequence>
<dbReference type="Gene3D" id="3.40.50.2000">
    <property type="entry name" value="Glycogen Phosphorylase B"/>
    <property type="match status" value="2"/>
</dbReference>